<keyword evidence="3 5" id="KW-0418">Kinase</keyword>
<dbReference type="SUPFAM" id="SSF52540">
    <property type="entry name" value="P-loop containing nucleoside triphosphate hydrolases"/>
    <property type="match status" value="1"/>
</dbReference>
<dbReference type="AlphaFoldDB" id="A0A0B1SAV5"/>
<reference evidence="5 6" key="1">
    <citation type="submission" date="2014-03" db="EMBL/GenBank/DDBJ databases">
        <title>Draft genome of the hookworm Oesophagostomum dentatum.</title>
        <authorList>
            <person name="Mitreva M."/>
        </authorList>
    </citation>
    <scope>NUCLEOTIDE SEQUENCE [LARGE SCALE GENOMIC DNA]</scope>
    <source>
        <strain evidence="5 6">OD-Hann</strain>
    </source>
</reference>
<evidence type="ECO:0000256" key="2">
    <source>
        <dbReference type="ARBA" id="ARBA00022741"/>
    </source>
</evidence>
<dbReference type="GO" id="GO:0005524">
    <property type="term" value="F:ATP binding"/>
    <property type="evidence" value="ECO:0007669"/>
    <property type="project" value="InterPro"/>
</dbReference>
<dbReference type="GO" id="GO:0006139">
    <property type="term" value="P:nucleobase-containing compound metabolic process"/>
    <property type="evidence" value="ECO:0007669"/>
    <property type="project" value="InterPro"/>
</dbReference>
<feature type="region of interest" description="Disordered" evidence="4">
    <location>
        <begin position="1"/>
        <end position="25"/>
    </location>
</feature>
<dbReference type="InterPro" id="IPR027417">
    <property type="entry name" value="P-loop_NTPase"/>
</dbReference>
<organism evidence="5 6">
    <name type="scientific">Oesophagostomum dentatum</name>
    <name type="common">Nodular worm</name>
    <dbReference type="NCBI Taxonomy" id="61180"/>
    <lineage>
        <taxon>Eukaryota</taxon>
        <taxon>Metazoa</taxon>
        <taxon>Ecdysozoa</taxon>
        <taxon>Nematoda</taxon>
        <taxon>Chromadorea</taxon>
        <taxon>Rhabditida</taxon>
        <taxon>Rhabditina</taxon>
        <taxon>Rhabditomorpha</taxon>
        <taxon>Strongyloidea</taxon>
        <taxon>Strongylidae</taxon>
        <taxon>Oesophagostomum</taxon>
    </lineage>
</organism>
<protein>
    <submittedName>
        <fullName evidence="5">Adenylate kinase isoenzyme 5 domain protein</fullName>
    </submittedName>
</protein>
<dbReference type="EMBL" id="KN595204">
    <property type="protein sequence ID" value="KHJ81026.1"/>
    <property type="molecule type" value="Genomic_DNA"/>
</dbReference>
<keyword evidence="2" id="KW-0547">Nucleotide-binding</keyword>
<dbReference type="PANTHER" id="PTHR23359">
    <property type="entry name" value="NUCLEOTIDE KINASE"/>
    <property type="match status" value="1"/>
</dbReference>
<keyword evidence="1" id="KW-0808">Transferase</keyword>
<dbReference type="PROSITE" id="PS00113">
    <property type="entry name" value="ADENYLATE_KINASE"/>
    <property type="match status" value="1"/>
</dbReference>
<dbReference type="OrthoDB" id="442176at2759"/>
<evidence type="ECO:0000256" key="3">
    <source>
        <dbReference type="ARBA" id="ARBA00022777"/>
    </source>
</evidence>
<gene>
    <name evidence="5" type="ORF">OESDEN_19292</name>
</gene>
<proteinExistence type="predicted"/>
<dbReference type="InterPro" id="IPR000850">
    <property type="entry name" value="Adenylat/UMP-CMP_kin"/>
</dbReference>
<keyword evidence="6" id="KW-1185">Reference proteome</keyword>
<dbReference type="InterPro" id="IPR033690">
    <property type="entry name" value="Adenylat_kinase_CS"/>
</dbReference>
<evidence type="ECO:0000313" key="5">
    <source>
        <dbReference type="EMBL" id="KHJ81026.1"/>
    </source>
</evidence>
<feature type="non-terminal residue" evidence="5">
    <location>
        <position position="1"/>
    </location>
</feature>
<accession>A0A0B1SAV5</accession>
<sequence>KIWISKRSSAHQDHGSRRTRPTGSSLDLIKEAMLKEVAKGSKGFLIDGYPREVKQGEQFEHEASSLFPRYSFRATFTSRFTFLFRSKKRKQSSSSSGRADDNMETIKKRLKTFTTATAPVVDYYEKKNKLVRVIITL</sequence>
<dbReference type="Gene3D" id="3.40.50.300">
    <property type="entry name" value="P-loop containing nucleotide triphosphate hydrolases"/>
    <property type="match status" value="1"/>
</dbReference>
<dbReference type="Pfam" id="PF00406">
    <property type="entry name" value="ADK"/>
    <property type="match status" value="1"/>
</dbReference>
<dbReference type="GO" id="GO:0019205">
    <property type="term" value="F:nucleobase-containing compound kinase activity"/>
    <property type="evidence" value="ECO:0007669"/>
    <property type="project" value="InterPro"/>
</dbReference>
<name>A0A0B1SAV5_OESDE</name>
<evidence type="ECO:0000313" key="6">
    <source>
        <dbReference type="Proteomes" id="UP000053660"/>
    </source>
</evidence>
<dbReference type="Proteomes" id="UP000053660">
    <property type="component" value="Unassembled WGS sequence"/>
</dbReference>
<evidence type="ECO:0000256" key="4">
    <source>
        <dbReference type="SAM" id="MobiDB-lite"/>
    </source>
</evidence>
<evidence type="ECO:0000256" key="1">
    <source>
        <dbReference type="ARBA" id="ARBA00022679"/>
    </source>
</evidence>